<sequence length="119" mass="12903">MHITPAKRHKPLGRGFPFGASSFGRGRCLAGAVACRDTLLDPVVLDGAQRRAGTALRRKHVVPGKGQRPGTRDRLPEGVRFLRTIPALASLGRDDDAPRMTPARNDERLDNEGACRVTP</sequence>
<reference evidence="2 3" key="1">
    <citation type="submission" date="2018-08" db="EMBL/GenBank/DDBJ databases">
        <title>Complete genome sequencing of Blastochloris tepida GI.</title>
        <authorList>
            <person name="Tsukatani Y."/>
            <person name="Mori H."/>
        </authorList>
    </citation>
    <scope>NUCLEOTIDE SEQUENCE [LARGE SCALE GENOMIC DNA]</scope>
    <source>
        <strain evidence="2 3">GI</strain>
    </source>
</reference>
<keyword evidence="3" id="KW-1185">Reference proteome</keyword>
<feature type="region of interest" description="Disordered" evidence="1">
    <location>
        <begin position="90"/>
        <end position="119"/>
    </location>
</feature>
<evidence type="ECO:0000313" key="2">
    <source>
        <dbReference type="EMBL" id="BBF92718.1"/>
    </source>
</evidence>
<name>A0A348FZI5_9HYPH</name>
<dbReference type="KEGG" id="blag:BLTE_14030"/>
<dbReference type="Proteomes" id="UP000266934">
    <property type="component" value="Chromosome"/>
</dbReference>
<evidence type="ECO:0000256" key="1">
    <source>
        <dbReference type="SAM" id="MobiDB-lite"/>
    </source>
</evidence>
<dbReference type="EMBL" id="AP018907">
    <property type="protein sequence ID" value="BBF92718.1"/>
    <property type="molecule type" value="Genomic_DNA"/>
</dbReference>
<dbReference type="AlphaFoldDB" id="A0A348FZI5"/>
<feature type="compositionally biased region" description="Basic and acidic residues" evidence="1">
    <location>
        <begin position="92"/>
        <end position="113"/>
    </location>
</feature>
<organism evidence="2 3">
    <name type="scientific">Blastochloris tepida</name>
    <dbReference type="NCBI Taxonomy" id="2233851"/>
    <lineage>
        <taxon>Bacteria</taxon>
        <taxon>Pseudomonadati</taxon>
        <taxon>Pseudomonadota</taxon>
        <taxon>Alphaproteobacteria</taxon>
        <taxon>Hyphomicrobiales</taxon>
        <taxon>Blastochloridaceae</taxon>
        <taxon>Blastochloris</taxon>
    </lineage>
</organism>
<gene>
    <name evidence="2" type="ORF">BLTE_14030</name>
</gene>
<protein>
    <submittedName>
        <fullName evidence="2">Uncharacterized protein</fullName>
    </submittedName>
</protein>
<evidence type="ECO:0000313" key="3">
    <source>
        <dbReference type="Proteomes" id="UP000266934"/>
    </source>
</evidence>
<proteinExistence type="predicted"/>
<accession>A0A348FZI5</accession>